<reference evidence="1" key="1">
    <citation type="journal article" date="2022" name="Int. J. Mol. Sci.">
        <title>Draft Genome of Tanacetum Coccineum: Genomic Comparison of Closely Related Tanacetum-Family Plants.</title>
        <authorList>
            <person name="Yamashiro T."/>
            <person name="Shiraishi A."/>
            <person name="Nakayama K."/>
            <person name="Satake H."/>
        </authorList>
    </citation>
    <scope>NUCLEOTIDE SEQUENCE</scope>
</reference>
<evidence type="ECO:0000313" key="2">
    <source>
        <dbReference type="Proteomes" id="UP001151760"/>
    </source>
</evidence>
<gene>
    <name evidence="1" type="ORF">Tco_0727500</name>
</gene>
<keyword evidence="2" id="KW-1185">Reference proteome</keyword>
<accession>A0ABQ4YII8</accession>
<organism evidence="1 2">
    <name type="scientific">Tanacetum coccineum</name>
    <dbReference type="NCBI Taxonomy" id="301880"/>
    <lineage>
        <taxon>Eukaryota</taxon>
        <taxon>Viridiplantae</taxon>
        <taxon>Streptophyta</taxon>
        <taxon>Embryophyta</taxon>
        <taxon>Tracheophyta</taxon>
        <taxon>Spermatophyta</taxon>
        <taxon>Magnoliopsida</taxon>
        <taxon>eudicotyledons</taxon>
        <taxon>Gunneridae</taxon>
        <taxon>Pentapetalae</taxon>
        <taxon>asterids</taxon>
        <taxon>campanulids</taxon>
        <taxon>Asterales</taxon>
        <taxon>Asteraceae</taxon>
        <taxon>Asteroideae</taxon>
        <taxon>Anthemideae</taxon>
        <taxon>Anthemidinae</taxon>
        <taxon>Tanacetum</taxon>
    </lineage>
</organism>
<dbReference type="EMBL" id="BQNB010010461">
    <property type="protein sequence ID" value="GJS77619.1"/>
    <property type="molecule type" value="Genomic_DNA"/>
</dbReference>
<proteinExistence type="predicted"/>
<dbReference type="Proteomes" id="UP001151760">
    <property type="component" value="Unassembled WGS sequence"/>
</dbReference>
<comment type="caution">
    <text evidence="1">The sequence shown here is derived from an EMBL/GenBank/DDBJ whole genome shotgun (WGS) entry which is preliminary data.</text>
</comment>
<sequence>MVPSKPPSFFKVLVDPSTSNLPLPPDFVTMYFKNKIPNDPIIQSLNGEHAWGLKIKKVVKFTVLTMDGTMWLKMLHWVMGRVSIGLSGRVKGLIGPGLSG</sequence>
<name>A0ABQ4YII8_9ASTR</name>
<reference evidence="1" key="2">
    <citation type="submission" date="2022-01" db="EMBL/GenBank/DDBJ databases">
        <authorList>
            <person name="Yamashiro T."/>
            <person name="Shiraishi A."/>
            <person name="Satake H."/>
            <person name="Nakayama K."/>
        </authorList>
    </citation>
    <scope>NUCLEOTIDE SEQUENCE</scope>
</reference>
<protein>
    <submittedName>
        <fullName evidence="1">Uncharacterized protein</fullName>
    </submittedName>
</protein>
<evidence type="ECO:0000313" key="1">
    <source>
        <dbReference type="EMBL" id="GJS77619.1"/>
    </source>
</evidence>